<dbReference type="NCBIfam" id="TIGR00254">
    <property type="entry name" value="GGDEF"/>
    <property type="match status" value="1"/>
</dbReference>
<feature type="modified residue" description="4-aspartylphosphate" evidence="3">
    <location>
        <position position="71"/>
    </location>
</feature>
<dbReference type="AlphaFoldDB" id="A0A1W1H7R2"/>
<dbReference type="InterPro" id="IPR011006">
    <property type="entry name" value="CheY-like_superfamily"/>
</dbReference>
<evidence type="ECO:0000259" key="4">
    <source>
        <dbReference type="PROSITE" id="PS50110"/>
    </source>
</evidence>
<evidence type="ECO:0000313" key="7">
    <source>
        <dbReference type="Proteomes" id="UP000191931"/>
    </source>
</evidence>
<dbReference type="PROSITE" id="PS50110">
    <property type="entry name" value="RESPONSE_REGULATORY"/>
    <property type="match status" value="1"/>
</dbReference>
<dbReference type="GO" id="GO:0043709">
    <property type="term" value="P:cell adhesion involved in single-species biofilm formation"/>
    <property type="evidence" value="ECO:0007669"/>
    <property type="project" value="TreeGrafter"/>
</dbReference>
<organism evidence="6 7">
    <name type="scientific">Desulfamplus magnetovallimortis</name>
    <dbReference type="NCBI Taxonomy" id="1246637"/>
    <lineage>
        <taxon>Bacteria</taxon>
        <taxon>Pseudomonadati</taxon>
        <taxon>Thermodesulfobacteriota</taxon>
        <taxon>Desulfobacteria</taxon>
        <taxon>Desulfobacterales</taxon>
        <taxon>Desulfobacteraceae</taxon>
        <taxon>Desulfamplus</taxon>
    </lineage>
</organism>
<dbReference type="InterPro" id="IPR029787">
    <property type="entry name" value="Nucleotide_cyclase"/>
</dbReference>
<dbReference type="Pfam" id="PF00072">
    <property type="entry name" value="Response_reg"/>
    <property type="match status" value="1"/>
</dbReference>
<dbReference type="GO" id="GO:0000160">
    <property type="term" value="P:phosphorelay signal transduction system"/>
    <property type="evidence" value="ECO:0007669"/>
    <property type="project" value="InterPro"/>
</dbReference>
<dbReference type="FunFam" id="3.30.70.270:FF:000001">
    <property type="entry name" value="Diguanylate cyclase domain protein"/>
    <property type="match status" value="1"/>
</dbReference>
<dbReference type="Gene3D" id="3.30.70.270">
    <property type="match status" value="1"/>
</dbReference>
<dbReference type="CDD" id="cd01949">
    <property type="entry name" value="GGDEF"/>
    <property type="match status" value="1"/>
</dbReference>
<dbReference type="SMART" id="SM00267">
    <property type="entry name" value="GGDEF"/>
    <property type="match status" value="1"/>
</dbReference>
<dbReference type="Proteomes" id="UP000191931">
    <property type="component" value="Unassembled WGS sequence"/>
</dbReference>
<dbReference type="PROSITE" id="PS50887">
    <property type="entry name" value="GGDEF"/>
    <property type="match status" value="1"/>
</dbReference>
<comment type="catalytic activity">
    <reaction evidence="2">
        <text>2 GTP = 3',3'-c-di-GMP + 2 diphosphate</text>
        <dbReference type="Rhea" id="RHEA:24898"/>
        <dbReference type="ChEBI" id="CHEBI:33019"/>
        <dbReference type="ChEBI" id="CHEBI:37565"/>
        <dbReference type="ChEBI" id="CHEBI:58805"/>
        <dbReference type="EC" id="2.7.7.65"/>
    </reaction>
</comment>
<dbReference type="Gene3D" id="3.40.50.2300">
    <property type="match status" value="1"/>
</dbReference>
<dbReference type="InterPro" id="IPR050469">
    <property type="entry name" value="Diguanylate_Cyclase"/>
</dbReference>
<sequence>MTKKSLQEDSWGMGKKMNEDIAKTILVVDDNESNIDMLLAILKEYDVIPSTSGEDALALIKEESIDLVLLDILMPGMDGYTVCQRLKNQPETQNIPVIFITAKSDEESIEKAYDLGGADYVTKPFKPKELLARVKVQLKLQDVLRELNFLATRDSLTGIYNRRKFFQLAEQMYAEASDDLYALMIDIDHFKRLNDKYGHHTGDIALKTITTAISQTLPESSIFGRMGGEEFAVLLKAGDETRAMEIASLLQQKVCEIPINTDGGSTIYCTISSGMACKKGDSTSLDSLLRQADSALYKAKEGGRNRSIFRDV</sequence>
<protein>
    <recommendedName>
        <fullName evidence="1">diguanylate cyclase</fullName>
        <ecNumber evidence="1">2.7.7.65</ecNumber>
    </recommendedName>
</protein>
<dbReference type="InterPro" id="IPR001789">
    <property type="entry name" value="Sig_transdc_resp-reg_receiver"/>
</dbReference>
<reference evidence="6 7" key="1">
    <citation type="submission" date="2017-03" db="EMBL/GenBank/DDBJ databases">
        <authorList>
            <person name="Afonso C.L."/>
            <person name="Miller P.J."/>
            <person name="Scott M.A."/>
            <person name="Spackman E."/>
            <person name="Goraichik I."/>
            <person name="Dimitrov K.M."/>
            <person name="Suarez D.L."/>
            <person name="Swayne D.E."/>
        </authorList>
    </citation>
    <scope>NUCLEOTIDE SEQUENCE [LARGE SCALE GENOMIC DNA]</scope>
    <source>
        <strain evidence="6">PRJEB14757</strain>
    </source>
</reference>
<proteinExistence type="predicted"/>
<dbReference type="SUPFAM" id="SSF55073">
    <property type="entry name" value="Nucleotide cyclase"/>
    <property type="match status" value="1"/>
</dbReference>
<dbReference type="PANTHER" id="PTHR45138:SF9">
    <property type="entry name" value="DIGUANYLATE CYCLASE DGCM-RELATED"/>
    <property type="match status" value="1"/>
</dbReference>
<dbReference type="GO" id="GO:0052621">
    <property type="term" value="F:diguanylate cyclase activity"/>
    <property type="evidence" value="ECO:0007669"/>
    <property type="project" value="UniProtKB-EC"/>
</dbReference>
<gene>
    <name evidence="6" type="ORF">MTBBW1_1380059</name>
</gene>
<keyword evidence="7" id="KW-1185">Reference proteome</keyword>
<dbReference type="PANTHER" id="PTHR45138">
    <property type="entry name" value="REGULATORY COMPONENTS OF SENSORY TRANSDUCTION SYSTEM"/>
    <property type="match status" value="1"/>
</dbReference>
<name>A0A1W1H7R2_9BACT</name>
<dbReference type="GO" id="GO:0005886">
    <property type="term" value="C:plasma membrane"/>
    <property type="evidence" value="ECO:0007669"/>
    <property type="project" value="TreeGrafter"/>
</dbReference>
<feature type="domain" description="GGDEF" evidence="5">
    <location>
        <begin position="178"/>
        <end position="312"/>
    </location>
</feature>
<dbReference type="STRING" id="1246637.MTBBW1_1380059"/>
<dbReference type="SMART" id="SM00448">
    <property type="entry name" value="REC"/>
    <property type="match status" value="1"/>
</dbReference>
<dbReference type="InterPro" id="IPR043128">
    <property type="entry name" value="Rev_trsase/Diguanyl_cyclase"/>
</dbReference>
<dbReference type="EMBL" id="FWEV01000044">
    <property type="protein sequence ID" value="SLM28512.1"/>
    <property type="molecule type" value="Genomic_DNA"/>
</dbReference>
<accession>A0A1W1H7R2</accession>
<dbReference type="GO" id="GO:1902201">
    <property type="term" value="P:negative regulation of bacterial-type flagellum-dependent cell motility"/>
    <property type="evidence" value="ECO:0007669"/>
    <property type="project" value="TreeGrafter"/>
</dbReference>
<evidence type="ECO:0000256" key="1">
    <source>
        <dbReference type="ARBA" id="ARBA00012528"/>
    </source>
</evidence>
<dbReference type="SUPFAM" id="SSF52172">
    <property type="entry name" value="CheY-like"/>
    <property type="match status" value="1"/>
</dbReference>
<feature type="domain" description="Response regulatory" evidence="4">
    <location>
        <begin position="24"/>
        <end position="138"/>
    </location>
</feature>
<dbReference type="InterPro" id="IPR000160">
    <property type="entry name" value="GGDEF_dom"/>
</dbReference>
<keyword evidence="3" id="KW-0597">Phosphoprotein</keyword>
<evidence type="ECO:0000256" key="2">
    <source>
        <dbReference type="ARBA" id="ARBA00034247"/>
    </source>
</evidence>
<dbReference type="Pfam" id="PF00990">
    <property type="entry name" value="GGDEF"/>
    <property type="match status" value="1"/>
</dbReference>
<evidence type="ECO:0000259" key="5">
    <source>
        <dbReference type="PROSITE" id="PS50887"/>
    </source>
</evidence>
<evidence type="ECO:0000313" key="6">
    <source>
        <dbReference type="EMBL" id="SLM28512.1"/>
    </source>
</evidence>
<dbReference type="EC" id="2.7.7.65" evidence="1"/>
<evidence type="ECO:0000256" key="3">
    <source>
        <dbReference type="PROSITE-ProRule" id="PRU00169"/>
    </source>
</evidence>